<evidence type="ECO:0000313" key="2">
    <source>
        <dbReference type="Proteomes" id="UP000078200"/>
    </source>
</evidence>
<evidence type="ECO:0000313" key="1">
    <source>
        <dbReference type="EnsemblMetazoa" id="GAUT026489-PA"/>
    </source>
</evidence>
<accession>A0A1A9V5C2</accession>
<name>A0A1A9V5C2_GLOAU</name>
<protein>
    <submittedName>
        <fullName evidence="1">Uncharacterized protein</fullName>
    </submittedName>
</protein>
<keyword evidence="2" id="KW-1185">Reference proteome</keyword>
<organism evidence="1 2">
    <name type="scientific">Glossina austeni</name>
    <name type="common">Savannah tsetse fly</name>
    <dbReference type="NCBI Taxonomy" id="7395"/>
    <lineage>
        <taxon>Eukaryota</taxon>
        <taxon>Metazoa</taxon>
        <taxon>Ecdysozoa</taxon>
        <taxon>Arthropoda</taxon>
        <taxon>Hexapoda</taxon>
        <taxon>Insecta</taxon>
        <taxon>Pterygota</taxon>
        <taxon>Neoptera</taxon>
        <taxon>Endopterygota</taxon>
        <taxon>Diptera</taxon>
        <taxon>Brachycera</taxon>
        <taxon>Muscomorpha</taxon>
        <taxon>Hippoboscoidea</taxon>
        <taxon>Glossinidae</taxon>
        <taxon>Glossina</taxon>
    </lineage>
</organism>
<reference evidence="1" key="1">
    <citation type="submission" date="2020-05" db="UniProtKB">
        <authorList>
            <consortium name="EnsemblMetazoa"/>
        </authorList>
    </citation>
    <scope>IDENTIFICATION</scope>
    <source>
        <strain evidence="1">TTRI</strain>
    </source>
</reference>
<sequence length="152" mass="16495">MLQLCCGRHTCRSSGTTTYNRGRHSGSSILSSLSSSLVELGSNFITLEPGATVAIGLLSGLTFKRIRGRCGWCCNVTPLLLCVGVKVQVFVKPAKGYSDRSDHIYTAFSLGSSRHGFANCNAMQCSDWEGEVYQQFLLPEYLLADKDTLDSG</sequence>
<dbReference type="Proteomes" id="UP000078200">
    <property type="component" value="Unassembled WGS sequence"/>
</dbReference>
<dbReference type="EnsemblMetazoa" id="GAUT026489-RA">
    <property type="protein sequence ID" value="GAUT026489-PA"/>
    <property type="gene ID" value="GAUT026489"/>
</dbReference>
<dbReference type="AlphaFoldDB" id="A0A1A9V5C2"/>
<proteinExistence type="predicted"/>
<dbReference type="VEuPathDB" id="VectorBase:GAUT026489"/>